<dbReference type="PRINTS" id="PR00080">
    <property type="entry name" value="SDRFAMILY"/>
</dbReference>
<sequence>MPTATASLCARDRNQTHHARMGVTSPTKTPSAIVTGASAGLGLHVCRRLLGEGYSVTMLGRNPERLDQASATLAKEFDGKIVNTFAGDACDSEAMNTLVEQHVAKFGSLDVLVNVVGRSDRGLLINSGAAELESMFRDNVVSAWTCCRAAYDELKKSRGTIVNLGSLASRVAPRYLGGYVIAKHALVGFSRQLRMELEADGIHVGVVCPGPIRRDDDQPIDRYETDKKAGVPATAAQPGGGAKLKGLPPEEVADAVLRCIQKRKIEIVLPPKVRALMAINAVSPRLADWLLSKSTA</sequence>
<dbReference type="InterPro" id="IPR002347">
    <property type="entry name" value="SDR_fam"/>
</dbReference>
<dbReference type="InterPro" id="IPR020904">
    <property type="entry name" value="Sc_DH/Rdtase_CS"/>
</dbReference>
<organism evidence="5 6">
    <name type="scientific">Rhodopirellula baltica (strain DSM 10527 / NCIMB 13988 / SH1)</name>
    <dbReference type="NCBI Taxonomy" id="243090"/>
    <lineage>
        <taxon>Bacteria</taxon>
        <taxon>Pseudomonadati</taxon>
        <taxon>Planctomycetota</taxon>
        <taxon>Planctomycetia</taxon>
        <taxon>Pirellulales</taxon>
        <taxon>Pirellulaceae</taxon>
        <taxon>Rhodopirellula</taxon>
    </lineage>
</organism>
<name>Q7UW65_RHOBA</name>
<gene>
    <name evidence="5" type="ordered locus">RB2239</name>
</gene>
<dbReference type="Gene3D" id="3.40.50.720">
    <property type="entry name" value="NAD(P)-binding Rossmann-like Domain"/>
    <property type="match status" value="1"/>
</dbReference>
<dbReference type="KEGG" id="rba:RB2239"/>
<keyword evidence="2" id="KW-0560">Oxidoreductase</keyword>
<dbReference type="PRINTS" id="PR00081">
    <property type="entry name" value="GDHRDH"/>
</dbReference>
<comment type="similarity">
    <text evidence="1 3">Belongs to the short-chain dehydrogenases/reductases (SDR) family.</text>
</comment>
<dbReference type="Proteomes" id="UP000001025">
    <property type="component" value="Chromosome"/>
</dbReference>
<proteinExistence type="inferred from homology"/>
<dbReference type="EMBL" id="BX294136">
    <property type="protein sequence ID" value="CAD72504.1"/>
    <property type="molecule type" value="Genomic_DNA"/>
</dbReference>
<evidence type="ECO:0000313" key="6">
    <source>
        <dbReference type="Proteomes" id="UP000001025"/>
    </source>
</evidence>
<evidence type="ECO:0000256" key="4">
    <source>
        <dbReference type="SAM" id="MobiDB-lite"/>
    </source>
</evidence>
<dbReference type="OrthoDB" id="151996at2"/>
<dbReference type="Pfam" id="PF00106">
    <property type="entry name" value="adh_short"/>
    <property type="match status" value="1"/>
</dbReference>
<dbReference type="SUPFAM" id="SSF51735">
    <property type="entry name" value="NAD(P)-binding Rossmann-fold domains"/>
    <property type="match status" value="1"/>
</dbReference>
<protein>
    <submittedName>
        <fullName evidence="5">Probable short-chain dehydrogenase</fullName>
    </submittedName>
</protein>
<evidence type="ECO:0000313" key="5">
    <source>
        <dbReference type="EMBL" id="CAD72504.1"/>
    </source>
</evidence>
<dbReference type="InParanoid" id="Q7UW65"/>
<keyword evidence="6" id="KW-1185">Reference proteome</keyword>
<dbReference type="PANTHER" id="PTHR44196">
    <property type="entry name" value="DEHYDROGENASE/REDUCTASE SDR FAMILY MEMBER 7B"/>
    <property type="match status" value="1"/>
</dbReference>
<dbReference type="EnsemblBacteria" id="CAD72504">
    <property type="protein sequence ID" value="CAD72504"/>
    <property type="gene ID" value="RB2239"/>
</dbReference>
<dbReference type="HOGENOM" id="CLU_010194_2_1_0"/>
<dbReference type="InterPro" id="IPR036291">
    <property type="entry name" value="NAD(P)-bd_dom_sf"/>
</dbReference>
<dbReference type="STRING" id="243090.RB2239"/>
<dbReference type="AlphaFoldDB" id="Q7UW65"/>
<accession>Q7UW65</accession>
<evidence type="ECO:0000256" key="3">
    <source>
        <dbReference type="RuleBase" id="RU000363"/>
    </source>
</evidence>
<dbReference type="GO" id="GO:0016491">
    <property type="term" value="F:oxidoreductase activity"/>
    <property type="evidence" value="ECO:0007669"/>
    <property type="project" value="UniProtKB-KW"/>
</dbReference>
<dbReference type="CDD" id="cd05233">
    <property type="entry name" value="SDR_c"/>
    <property type="match status" value="1"/>
</dbReference>
<dbReference type="PANTHER" id="PTHR44196:SF1">
    <property type="entry name" value="DEHYDROGENASE_REDUCTASE SDR FAMILY MEMBER 7B"/>
    <property type="match status" value="1"/>
</dbReference>
<reference evidence="5 6" key="1">
    <citation type="journal article" date="2003" name="Proc. Natl. Acad. Sci. U.S.A.">
        <title>Complete genome sequence of the marine planctomycete Pirellula sp. strain 1.</title>
        <authorList>
            <person name="Gloeckner F.O."/>
            <person name="Kube M."/>
            <person name="Bauer M."/>
            <person name="Teeling H."/>
            <person name="Lombardot T."/>
            <person name="Ludwig W."/>
            <person name="Gade D."/>
            <person name="Beck A."/>
            <person name="Borzym K."/>
            <person name="Heitmann K."/>
            <person name="Rabus R."/>
            <person name="Schlesner H."/>
            <person name="Amann R."/>
            <person name="Reinhardt R."/>
        </authorList>
    </citation>
    <scope>NUCLEOTIDE SEQUENCE [LARGE SCALE GENOMIC DNA]</scope>
    <source>
        <strain evidence="6">DSM 10527 / NCIMB 13988 / SH1</strain>
    </source>
</reference>
<dbReference type="PROSITE" id="PS00061">
    <property type="entry name" value="ADH_SHORT"/>
    <property type="match status" value="1"/>
</dbReference>
<feature type="region of interest" description="Disordered" evidence="4">
    <location>
        <begin position="1"/>
        <end position="30"/>
    </location>
</feature>
<evidence type="ECO:0000256" key="2">
    <source>
        <dbReference type="ARBA" id="ARBA00023002"/>
    </source>
</evidence>
<evidence type="ECO:0000256" key="1">
    <source>
        <dbReference type="ARBA" id="ARBA00006484"/>
    </source>
</evidence>
<dbReference type="eggNOG" id="COG0300">
    <property type="taxonomic scope" value="Bacteria"/>
</dbReference>
<dbReference type="PATRIC" id="fig|243090.15.peg.1023"/>